<dbReference type="Proteomes" id="UP000294588">
    <property type="component" value="Unassembled WGS sequence"/>
</dbReference>
<accession>A0AC61QJR9</accession>
<gene>
    <name evidence="1" type="ORF">E0946_02975</name>
</gene>
<organism evidence="1 2">
    <name type="scientific">Candidatus Syntrophosphaera thermopropionivorans</name>
    <dbReference type="NCBI Taxonomy" id="2593015"/>
    <lineage>
        <taxon>Bacteria</taxon>
        <taxon>Pseudomonadati</taxon>
        <taxon>Candidatus Cloacimonadota</taxon>
        <taxon>Candidatus Cloacimonadia</taxon>
        <taxon>Candidatus Cloacimonadales</taxon>
        <taxon>Candidatus Cloacimonadaceae</taxon>
        <taxon>Candidatus Syntrophosphaera</taxon>
    </lineage>
</organism>
<evidence type="ECO:0000313" key="2">
    <source>
        <dbReference type="Proteomes" id="UP000294588"/>
    </source>
</evidence>
<protein>
    <submittedName>
        <fullName evidence="1">GWxTD domain-containing protein</fullName>
    </submittedName>
</protein>
<sequence length="371" mass="44427">MKKAAKLALLFILISSSLLAQEVIYEHYADGVDFWVLIPYNSLVFKHNTNSAVYNLSVEIKNKKTKDKFNYEETISVPRREWLQDTAIPIHFQAELAPGKYETLLRFKNLNLGNKTDLKRNFILDNKYTSIGQPFIFVFKEGIQFQPSDLTRLPSEVDSCILQQKFSVLPDSIQVFSSLHSQIFDYPRGKYQCDLTLWVNQDNMDFLKIVFFEDNVFYEMEPFYYSPWFYFNAIYSYEDQIQQIRYIANQNEWNKIRKASPEEYPEIIEQFWQNHDPSPGTTRNEFRESFYQRVRIADERFTVHKKLKGWKSDRGRIYIKYGEPDEVYSEVHPLDLKPYIVWVYYKPNRVFVFMDRGGYGQYELRNKDEEF</sequence>
<keyword evidence="2" id="KW-1185">Reference proteome</keyword>
<proteinExistence type="predicted"/>
<evidence type="ECO:0000313" key="1">
    <source>
        <dbReference type="EMBL" id="TDF73533.1"/>
    </source>
</evidence>
<reference evidence="1" key="1">
    <citation type="submission" date="2019-03" db="EMBL/GenBank/DDBJ databases">
        <title>Candidatus Syntrophosphaera thermopropionivorans: a novel player in syntrophic propionate oxidation during anaerobic digestion.</title>
        <authorList>
            <person name="Dyksma S."/>
        </authorList>
    </citation>
    <scope>NUCLEOTIDE SEQUENCE</scope>
    <source>
        <strain evidence="1">W5</strain>
    </source>
</reference>
<dbReference type="EMBL" id="SMOG01000005">
    <property type="protein sequence ID" value="TDF73533.1"/>
    <property type="molecule type" value="Genomic_DNA"/>
</dbReference>
<comment type="caution">
    <text evidence="1">The sequence shown here is derived from an EMBL/GenBank/DDBJ whole genome shotgun (WGS) entry which is preliminary data.</text>
</comment>
<name>A0AC61QJR9_9BACT</name>